<reference evidence="2 3" key="1">
    <citation type="submission" date="2022-03" db="EMBL/GenBank/DDBJ databases">
        <title>Genome data of Colletotrichum spp.</title>
        <authorList>
            <person name="Utami Y.D."/>
            <person name="Hiruma K."/>
        </authorList>
    </citation>
    <scope>NUCLEOTIDE SEQUENCE [LARGE SCALE GENOMIC DNA]</scope>
    <source>
        <strain evidence="2 3">MAFF 239500</strain>
    </source>
</reference>
<evidence type="ECO:0000313" key="3">
    <source>
        <dbReference type="Proteomes" id="UP001055115"/>
    </source>
</evidence>
<feature type="compositionally biased region" description="Polar residues" evidence="1">
    <location>
        <begin position="329"/>
        <end position="340"/>
    </location>
</feature>
<feature type="region of interest" description="Disordered" evidence="1">
    <location>
        <begin position="250"/>
        <end position="301"/>
    </location>
</feature>
<name>A0AA37NYH3_9PEZI</name>
<evidence type="ECO:0000313" key="2">
    <source>
        <dbReference type="EMBL" id="GKT46237.1"/>
    </source>
</evidence>
<feature type="compositionally biased region" description="Polar residues" evidence="1">
    <location>
        <begin position="290"/>
        <end position="301"/>
    </location>
</feature>
<dbReference type="AlphaFoldDB" id="A0AA37NYH3"/>
<comment type="caution">
    <text evidence="2">The sequence shown here is derived from an EMBL/GenBank/DDBJ whole genome shotgun (WGS) entry which is preliminary data.</text>
</comment>
<dbReference type="Proteomes" id="UP001055115">
    <property type="component" value="Unassembled WGS sequence"/>
</dbReference>
<dbReference type="RefSeq" id="XP_049128587.1">
    <property type="nucleotide sequence ID" value="XM_049272630.1"/>
</dbReference>
<proteinExistence type="predicted"/>
<feature type="region of interest" description="Disordered" evidence="1">
    <location>
        <begin position="206"/>
        <end position="226"/>
    </location>
</feature>
<keyword evidence="3" id="KW-1185">Reference proteome</keyword>
<organism evidence="2 3">
    <name type="scientific">Colletotrichum spaethianum</name>
    <dbReference type="NCBI Taxonomy" id="700344"/>
    <lineage>
        <taxon>Eukaryota</taxon>
        <taxon>Fungi</taxon>
        <taxon>Dikarya</taxon>
        <taxon>Ascomycota</taxon>
        <taxon>Pezizomycotina</taxon>
        <taxon>Sordariomycetes</taxon>
        <taxon>Hypocreomycetidae</taxon>
        <taxon>Glomerellales</taxon>
        <taxon>Glomerellaceae</taxon>
        <taxon>Colletotrichum</taxon>
        <taxon>Colletotrichum spaethianum species complex</taxon>
    </lineage>
</organism>
<gene>
    <name evidence="2" type="ORF">ColSpa_06418</name>
</gene>
<protein>
    <submittedName>
        <fullName evidence="2">Uncharacterized protein</fullName>
    </submittedName>
</protein>
<evidence type="ECO:0000256" key="1">
    <source>
        <dbReference type="SAM" id="MobiDB-lite"/>
    </source>
</evidence>
<accession>A0AA37NYH3</accession>
<feature type="compositionally biased region" description="Polar residues" evidence="1">
    <location>
        <begin position="212"/>
        <end position="226"/>
    </location>
</feature>
<dbReference type="EMBL" id="BQXU01000015">
    <property type="protein sequence ID" value="GKT46237.1"/>
    <property type="molecule type" value="Genomic_DNA"/>
</dbReference>
<sequence>MNGTSSYNYGTGTAVTSIASAKPSIPSSLWNNSTKPTTRTVTRTVGTIGTDSSTTAKIPIPTVPSISIPPPPASVTEFDSTTSLGPSYTITTYTTVKVINTTFSSQLPGASTISRSAFRTTMRTTVVVTITNTVPLSTGTGYMPTNSGTVASSRILSLSSSSSIYLSKSLSYGTTSTSNWLNTTSTVIGISTKLTSSTETATTDAAFSSSSNVPCATDTGSASRSSVTLGTTLSSALPSLVTLKSTLSLSTSSDKYGYPPSPSPETTVDSAKPSIVPSSTSDIPGGYGSEDSTSSLGTAVSSALPSSVTHSILSVSGDYGDYPLDSKESTSSGPGTTIAS</sequence>
<dbReference type="GeneID" id="73327220"/>
<feature type="region of interest" description="Disordered" evidence="1">
    <location>
        <begin position="315"/>
        <end position="340"/>
    </location>
</feature>
<feature type="region of interest" description="Disordered" evidence="1">
    <location>
        <begin position="60"/>
        <end position="80"/>
    </location>
</feature>